<keyword evidence="2" id="KW-1185">Reference proteome</keyword>
<comment type="caution">
    <text evidence="1">The sequence shown here is derived from an EMBL/GenBank/DDBJ whole genome shotgun (WGS) entry which is preliminary data.</text>
</comment>
<evidence type="ECO:0000313" key="1">
    <source>
        <dbReference type="EMBL" id="GII03696.1"/>
    </source>
</evidence>
<name>A0A8J3T1R6_9ACTN</name>
<reference evidence="1" key="1">
    <citation type="submission" date="2021-01" db="EMBL/GenBank/DDBJ databases">
        <title>Whole genome shotgun sequence of Planobispora takensis NBRC 109077.</title>
        <authorList>
            <person name="Komaki H."/>
            <person name="Tamura T."/>
        </authorList>
    </citation>
    <scope>NUCLEOTIDE SEQUENCE</scope>
    <source>
        <strain evidence="1">NBRC 109077</strain>
    </source>
</reference>
<evidence type="ECO:0000313" key="2">
    <source>
        <dbReference type="Proteomes" id="UP000634476"/>
    </source>
</evidence>
<dbReference type="EMBL" id="BOOK01000041">
    <property type="protein sequence ID" value="GII03696.1"/>
    <property type="molecule type" value="Genomic_DNA"/>
</dbReference>
<proteinExistence type="predicted"/>
<accession>A0A8J3T1R6</accession>
<protein>
    <submittedName>
        <fullName evidence="1">Uncharacterized protein</fullName>
    </submittedName>
</protein>
<dbReference type="RefSeq" id="WP_203877977.1">
    <property type="nucleotide sequence ID" value="NZ_BOOK01000041.1"/>
</dbReference>
<sequence>MTIPGAGRYEDWIEIGPNVMVCESPEDITAHVRIELWSDQPPAPETAWDHSWTGEIFLRSGNIR</sequence>
<dbReference type="Proteomes" id="UP000634476">
    <property type="component" value="Unassembled WGS sequence"/>
</dbReference>
<gene>
    <name evidence="1" type="ORF">Pta02_57040</name>
</gene>
<dbReference type="AlphaFoldDB" id="A0A8J3T1R6"/>
<organism evidence="1 2">
    <name type="scientific">Planobispora takensis</name>
    <dbReference type="NCBI Taxonomy" id="1367882"/>
    <lineage>
        <taxon>Bacteria</taxon>
        <taxon>Bacillati</taxon>
        <taxon>Actinomycetota</taxon>
        <taxon>Actinomycetes</taxon>
        <taxon>Streptosporangiales</taxon>
        <taxon>Streptosporangiaceae</taxon>
        <taxon>Planobispora</taxon>
    </lineage>
</organism>